<protein>
    <submittedName>
        <fullName evidence="2">Tail Collar domain protein</fullName>
    </submittedName>
</protein>
<dbReference type="RefSeq" id="WP_013820205.1">
    <property type="nucleotide sequence ID" value="NC_015572.1"/>
</dbReference>
<dbReference type="STRING" id="857087.Metme_3625"/>
<accession>F9ZVK4</accession>
<sequence length="179" mass="18691">MADFYIAEIRPFAGMTNRVPAGWHLCDGTLLPISGYETLYSLIGIAFGGDGITNFALPDLRGRLPLGSGRGAELVGNYAYASHGGTETVTLTSVQTPAHTHAFQVSTAAATSNAPANNRFADPAPNSFYATTKTQGSQDQVLGADTVSTAGAGQAHPNCMPTLAINYMIALVGIYPQRP</sequence>
<keyword evidence="3" id="KW-1185">Reference proteome</keyword>
<evidence type="ECO:0000313" key="2">
    <source>
        <dbReference type="EMBL" id="AEG01986.1"/>
    </source>
</evidence>
<dbReference type="InterPro" id="IPR011083">
    <property type="entry name" value="Phage_tail_collar_dom"/>
</dbReference>
<reference evidence="2 3" key="1">
    <citation type="journal article" date="2011" name="J. Bacteriol.">
        <title>Complete Genome Sequence of the Aerobic Marine Methanotroph Methylomonas methanica MC09.</title>
        <authorList>
            <person name="Boden R."/>
            <person name="Cunliffe M."/>
            <person name="Scanlan J."/>
            <person name="Moussard H."/>
            <person name="Kits K.D."/>
            <person name="Klotz M.G."/>
            <person name="Jetten M.S."/>
            <person name="Vuilleumier S."/>
            <person name="Han J."/>
            <person name="Peters L."/>
            <person name="Mikhailova N."/>
            <person name="Teshima H."/>
            <person name="Tapia R."/>
            <person name="Kyrpides N."/>
            <person name="Ivanova N."/>
            <person name="Pagani I."/>
            <person name="Cheng J.F."/>
            <person name="Goodwin L."/>
            <person name="Han C."/>
            <person name="Hauser L."/>
            <person name="Land M.L."/>
            <person name="Lapidus A."/>
            <person name="Lucas S."/>
            <person name="Pitluck S."/>
            <person name="Woyke T."/>
            <person name="Stein L."/>
            <person name="Murrell J.C."/>
        </authorList>
    </citation>
    <scope>NUCLEOTIDE SEQUENCE [LARGE SCALE GENOMIC DNA]</scope>
    <source>
        <strain evidence="2 3">MC09</strain>
    </source>
</reference>
<dbReference type="InterPro" id="IPR037053">
    <property type="entry name" value="Phage_tail_collar_dom_sf"/>
</dbReference>
<feature type="domain" description="Phage tail collar" evidence="1">
    <location>
        <begin position="8"/>
        <end position="65"/>
    </location>
</feature>
<reference key="2">
    <citation type="submission" date="2011-05" db="EMBL/GenBank/DDBJ databases">
        <title>Complete genome sequence of the aerobic marine methanotroph Methylomonas methanica MC09.</title>
        <authorList>
            <person name="Boden R."/>
            <person name="Cunliffe M."/>
            <person name="Scanlan J."/>
            <person name="Moussard H."/>
            <person name="Kits K.D."/>
            <person name="Klotz M."/>
            <person name="Jetten M."/>
            <person name="Vuilleumier S."/>
            <person name="Han J."/>
            <person name="Peters L."/>
            <person name="Mikhailova N."/>
            <person name="Teshima H."/>
            <person name="Tapia R."/>
            <person name="Kyrpides N."/>
            <person name="Ivanova N."/>
            <person name="Pagani I."/>
            <person name="Cheng J.-F."/>
            <person name="Goodwin L."/>
            <person name="Han C."/>
            <person name="Hauser L."/>
            <person name="Land M."/>
            <person name="Lapidus A."/>
            <person name="Lucas S."/>
            <person name="Pitluck S."/>
            <person name="Woyke T."/>
            <person name="Stein L.Y."/>
            <person name="Murrell C."/>
        </authorList>
    </citation>
    <scope>NUCLEOTIDE SEQUENCE</scope>
    <source>
        <strain>MC09</strain>
    </source>
</reference>
<proteinExistence type="predicted"/>
<dbReference type="AlphaFoldDB" id="F9ZVK4"/>
<reference evidence="3" key="3">
    <citation type="submission" date="2011-05" db="EMBL/GenBank/DDBJ databases">
        <title>Complete sequence of Methylomonas methanica MC09.</title>
        <authorList>
            <consortium name="US DOE Joint Genome Institute"/>
            <person name="Lucas S."/>
            <person name="Han J."/>
            <person name="Lapidus A."/>
            <person name="Cheng J.-F."/>
            <person name="Goodwin L."/>
            <person name="Pitluck S."/>
            <person name="Peters L."/>
            <person name="Mikhailova N."/>
            <person name="Teshima H."/>
            <person name="Han C."/>
            <person name="Tapia R."/>
            <person name="Land M."/>
            <person name="Hauser L."/>
            <person name="Kyrpides N."/>
            <person name="Ivanova N."/>
            <person name="Pagani I."/>
            <person name="Stein L."/>
            <person name="Woyke T."/>
        </authorList>
    </citation>
    <scope>NUCLEOTIDE SEQUENCE [LARGE SCALE GENOMIC DNA]</scope>
    <source>
        <strain evidence="3">MC09</strain>
    </source>
</reference>
<evidence type="ECO:0000259" key="1">
    <source>
        <dbReference type="Pfam" id="PF07484"/>
    </source>
</evidence>
<name>F9ZVK4_METMM</name>
<dbReference type="KEGG" id="mmt:Metme_3625"/>
<evidence type="ECO:0000313" key="3">
    <source>
        <dbReference type="Proteomes" id="UP000008888"/>
    </source>
</evidence>
<gene>
    <name evidence="2" type="ordered locus">Metme_3625</name>
</gene>
<dbReference type="HOGENOM" id="CLU_087872_1_1_6"/>
<dbReference type="EMBL" id="CP002738">
    <property type="protein sequence ID" value="AEG01986.1"/>
    <property type="molecule type" value="Genomic_DNA"/>
</dbReference>
<dbReference type="Gene3D" id="3.90.1340.10">
    <property type="entry name" value="Phage tail collar domain"/>
    <property type="match status" value="1"/>
</dbReference>
<dbReference type="Proteomes" id="UP000008888">
    <property type="component" value="Chromosome"/>
</dbReference>
<organism evidence="2 3">
    <name type="scientific">Methylomonas methanica (strain DSM 25384 / MC09)</name>
    <dbReference type="NCBI Taxonomy" id="857087"/>
    <lineage>
        <taxon>Bacteria</taxon>
        <taxon>Pseudomonadati</taxon>
        <taxon>Pseudomonadota</taxon>
        <taxon>Gammaproteobacteria</taxon>
        <taxon>Methylococcales</taxon>
        <taxon>Methylococcaceae</taxon>
        <taxon>Methylomonas</taxon>
    </lineage>
</organism>
<dbReference type="SUPFAM" id="SSF88874">
    <property type="entry name" value="Receptor-binding domain of short tail fibre protein gp12"/>
    <property type="match status" value="1"/>
</dbReference>
<dbReference type="OrthoDB" id="9810174at2"/>
<dbReference type="eggNOG" id="COG4675">
    <property type="taxonomic scope" value="Bacteria"/>
</dbReference>
<dbReference type="Pfam" id="PF07484">
    <property type="entry name" value="Collar"/>
    <property type="match status" value="1"/>
</dbReference>